<gene>
    <name evidence="1" type="ORF">SAMN05878482_10328</name>
</gene>
<dbReference type="Proteomes" id="UP000185829">
    <property type="component" value="Unassembled WGS sequence"/>
</dbReference>
<evidence type="ECO:0000313" key="1">
    <source>
        <dbReference type="EMBL" id="SIR21455.1"/>
    </source>
</evidence>
<evidence type="ECO:0000313" key="2">
    <source>
        <dbReference type="Proteomes" id="UP000185829"/>
    </source>
</evidence>
<comment type="caution">
    <text evidence="1">The sequence shown here is derived from an EMBL/GenBank/DDBJ whole genome shotgun (WGS) entry which is preliminary data.</text>
</comment>
<protein>
    <submittedName>
        <fullName evidence="1">Uncharacterized protein</fullName>
    </submittedName>
</protein>
<reference evidence="1 2" key="1">
    <citation type="submission" date="2017-01" db="EMBL/GenBank/DDBJ databases">
        <authorList>
            <person name="Varghese N."/>
            <person name="Submissions S."/>
        </authorList>
    </citation>
    <scope>NUCLEOTIDE SEQUENCE [LARGE SCALE GENOMIC DNA]</scope>
    <source>
        <strain evidence="1 2">RUG2-6</strain>
    </source>
</reference>
<sequence>MDFDRNILWIYSFSNIWNVFKLNQMNKSAKKHGIKCKEMWRKVQKNLSIEGVFFDNLLNIVFYKFGTKIAYIQKRNSNCKLDLFESL</sequence>
<dbReference type="EMBL" id="FTMX01000003">
    <property type="protein sequence ID" value="SIR21455.1"/>
    <property type="molecule type" value="Genomic_DNA"/>
</dbReference>
<dbReference type="AlphaFoldDB" id="A0A9X8R8R3"/>
<organism evidence="1 2">
    <name type="scientific">Peribacillus simplex</name>
    <dbReference type="NCBI Taxonomy" id="1478"/>
    <lineage>
        <taxon>Bacteria</taxon>
        <taxon>Bacillati</taxon>
        <taxon>Bacillota</taxon>
        <taxon>Bacilli</taxon>
        <taxon>Bacillales</taxon>
        <taxon>Bacillaceae</taxon>
        <taxon>Peribacillus</taxon>
    </lineage>
</organism>
<name>A0A9X8R8R3_9BACI</name>
<accession>A0A9X8R8R3</accession>
<proteinExistence type="predicted"/>